<dbReference type="GO" id="GO:0005524">
    <property type="term" value="F:ATP binding"/>
    <property type="evidence" value="ECO:0007669"/>
    <property type="project" value="InterPro"/>
</dbReference>
<dbReference type="PANTHER" id="PTHR43581">
    <property type="entry name" value="ATP/GTP PHOSPHATASE"/>
    <property type="match status" value="1"/>
</dbReference>
<dbReference type="Pfam" id="PF13304">
    <property type="entry name" value="AAA_21"/>
    <property type="match status" value="1"/>
</dbReference>
<dbReference type="InterPro" id="IPR027417">
    <property type="entry name" value="P-loop_NTPase"/>
</dbReference>
<dbReference type="GO" id="GO:0016887">
    <property type="term" value="F:ATP hydrolysis activity"/>
    <property type="evidence" value="ECO:0007669"/>
    <property type="project" value="InterPro"/>
</dbReference>
<evidence type="ECO:0000313" key="2">
    <source>
        <dbReference type="EMBL" id="KXV60226.1"/>
    </source>
</evidence>
<dbReference type="InterPro" id="IPR003959">
    <property type="entry name" value="ATPase_AAA_core"/>
</dbReference>
<reference evidence="2 3" key="1">
    <citation type="submission" date="2015-06" db="EMBL/GenBank/DDBJ databases">
        <title>Improved classification and identification of acetic acid bacteria using matrix-assisted laser desorption/ionization time-of-flight mass spectrometry; Gluconobacter nephelii and Gluconobacter uchimurae are later heterotypic synonyms of Gluconobacter japonicus and Gluconobacter oxydans, respectively.</title>
        <authorList>
            <person name="Li L."/>
            <person name="Cleenwerck I."/>
            <person name="De Vuyst L."/>
            <person name="Vandamme P."/>
        </authorList>
    </citation>
    <scope>NUCLEOTIDE SEQUENCE [LARGE SCALE GENOMIC DNA]</scope>
    <source>
        <strain evidence="2 3">LMG 1663</strain>
    </source>
</reference>
<gene>
    <name evidence="2" type="ORF">AD947_02620</name>
</gene>
<accession>A0A149U4F7</accession>
<dbReference type="AlphaFoldDB" id="A0A149U4F7"/>
<dbReference type="Proteomes" id="UP000075411">
    <property type="component" value="Unassembled WGS sequence"/>
</dbReference>
<name>A0A149U4F7_9PROT</name>
<feature type="domain" description="ATPase AAA-type core" evidence="1">
    <location>
        <begin position="25"/>
        <end position="67"/>
    </location>
</feature>
<protein>
    <recommendedName>
        <fullName evidence="1">ATPase AAA-type core domain-containing protein</fullName>
    </recommendedName>
</protein>
<sequence>MFGSLLRYGDLSQNSSALDLSSIIGICLIDEIDAHMHVELQYRIIPKLIKLFPKVQFILTNHSPLFVLGMEKAFGDEGIQVIDMPSGVPVGAEAYAEFGHALEALAASHAFTERVISEGRRGSKPIVYVEGETDAPYLRRAAELLDKPNILTNCDIEWIGSKDENGQGFHTGKDALKHTLSVLKANPDLINRRVLLLYDNDSKTPDQDYDGFSVRTLPINDKNTIVTAGIENLLPEECLTSDFYQTRETKKANGDVTLTKTIRKADLCSEVCRNGSVTQFAAFTSALEIIENFLKLPTEG</sequence>
<dbReference type="PANTHER" id="PTHR43581:SF2">
    <property type="entry name" value="EXCINUCLEASE ATPASE SUBUNIT"/>
    <property type="match status" value="1"/>
</dbReference>
<evidence type="ECO:0000313" key="3">
    <source>
        <dbReference type="Proteomes" id="UP000075411"/>
    </source>
</evidence>
<dbReference type="SUPFAM" id="SSF52540">
    <property type="entry name" value="P-loop containing nucleoside triphosphate hydrolases"/>
    <property type="match status" value="1"/>
</dbReference>
<proteinExistence type="predicted"/>
<dbReference type="PATRIC" id="fig|104102.12.peg.3307"/>
<dbReference type="Gene3D" id="3.40.50.300">
    <property type="entry name" value="P-loop containing nucleotide triphosphate hydrolases"/>
    <property type="match status" value="1"/>
</dbReference>
<organism evidence="2 3">
    <name type="scientific">Acetobacter tropicalis</name>
    <dbReference type="NCBI Taxonomy" id="104102"/>
    <lineage>
        <taxon>Bacteria</taxon>
        <taxon>Pseudomonadati</taxon>
        <taxon>Pseudomonadota</taxon>
        <taxon>Alphaproteobacteria</taxon>
        <taxon>Acetobacterales</taxon>
        <taxon>Acetobacteraceae</taxon>
        <taxon>Acetobacter</taxon>
    </lineage>
</organism>
<comment type="caution">
    <text evidence="2">The sequence shown here is derived from an EMBL/GenBank/DDBJ whole genome shotgun (WGS) entry which is preliminary data.</text>
</comment>
<evidence type="ECO:0000259" key="1">
    <source>
        <dbReference type="Pfam" id="PF13304"/>
    </source>
</evidence>
<dbReference type="EMBL" id="LHZT01000094">
    <property type="protein sequence ID" value="KXV60226.1"/>
    <property type="molecule type" value="Genomic_DNA"/>
</dbReference>
<dbReference type="InterPro" id="IPR051396">
    <property type="entry name" value="Bact_Antivir_Def_Nuclease"/>
</dbReference>